<dbReference type="InterPro" id="IPR039424">
    <property type="entry name" value="SBP_5"/>
</dbReference>
<dbReference type="PANTHER" id="PTHR30290:SF83">
    <property type="entry name" value="ABC TRANSPORTER SUBSTRATE-BINDING PROTEIN"/>
    <property type="match status" value="1"/>
</dbReference>
<dbReference type="InterPro" id="IPR030678">
    <property type="entry name" value="Peptide/Ni-bd"/>
</dbReference>
<feature type="domain" description="Solute-binding protein family 5" evidence="1">
    <location>
        <begin position="80"/>
        <end position="416"/>
    </location>
</feature>
<dbReference type="EMBL" id="CP073721">
    <property type="protein sequence ID" value="UWZ34507.1"/>
    <property type="molecule type" value="Genomic_DNA"/>
</dbReference>
<dbReference type="SUPFAM" id="SSF53850">
    <property type="entry name" value="Periplasmic binding protein-like II"/>
    <property type="match status" value="1"/>
</dbReference>
<dbReference type="Gene3D" id="3.10.105.10">
    <property type="entry name" value="Dipeptide-binding Protein, Domain 3"/>
    <property type="match status" value="1"/>
</dbReference>
<dbReference type="PIRSF" id="PIRSF002741">
    <property type="entry name" value="MppA"/>
    <property type="match status" value="1"/>
</dbReference>
<dbReference type="PROSITE" id="PS51257">
    <property type="entry name" value="PROKAR_LIPOPROTEIN"/>
    <property type="match status" value="1"/>
</dbReference>
<dbReference type="Pfam" id="PF00496">
    <property type="entry name" value="SBP_bac_5"/>
    <property type="match status" value="1"/>
</dbReference>
<dbReference type="Proteomes" id="UP001058271">
    <property type="component" value="Chromosome"/>
</dbReference>
<dbReference type="PANTHER" id="PTHR30290">
    <property type="entry name" value="PERIPLASMIC BINDING COMPONENT OF ABC TRANSPORTER"/>
    <property type="match status" value="1"/>
</dbReference>
<gene>
    <name evidence="2" type="ORF">Drose_25175</name>
</gene>
<evidence type="ECO:0000313" key="3">
    <source>
        <dbReference type="Proteomes" id="UP001058271"/>
    </source>
</evidence>
<dbReference type="Gene3D" id="3.40.190.10">
    <property type="entry name" value="Periplasmic binding protein-like II"/>
    <property type="match status" value="1"/>
</dbReference>
<proteinExistence type="predicted"/>
<dbReference type="RefSeq" id="WP_260723827.1">
    <property type="nucleotide sequence ID" value="NZ_BAAABS010000011.1"/>
</dbReference>
<evidence type="ECO:0000259" key="1">
    <source>
        <dbReference type="Pfam" id="PF00496"/>
    </source>
</evidence>
<organism evidence="2 3">
    <name type="scientific">Dactylosporangium roseum</name>
    <dbReference type="NCBI Taxonomy" id="47989"/>
    <lineage>
        <taxon>Bacteria</taxon>
        <taxon>Bacillati</taxon>
        <taxon>Actinomycetota</taxon>
        <taxon>Actinomycetes</taxon>
        <taxon>Micromonosporales</taxon>
        <taxon>Micromonosporaceae</taxon>
        <taxon>Dactylosporangium</taxon>
    </lineage>
</organism>
<evidence type="ECO:0000313" key="2">
    <source>
        <dbReference type="EMBL" id="UWZ34507.1"/>
    </source>
</evidence>
<reference evidence="2" key="1">
    <citation type="submission" date="2021-04" db="EMBL/GenBank/DDBJ databases">
        <title>Biosynthetic gene clusters of Dactylosporangioum roseum.</title>
        <authorList>
            <person name="Hartkoorn R.C."/>
            <person name="Beaudoing E."/>
            <person name="Hot D."/>
            <person name="Moureu S."/>
        </authorList>
    </citation>
    <scope>NUCLEOTIDE SEQUENCE</scope>
    <source>
        <strain evidence="2">NRRL B-16295</strain>
    </source>
</reference>
<dbReference type="InterPro" id="IPR000914">
    <property type="entry name" value="SBP_5_dom"/>
</dbReference>
<keyword evidence="3" id="KW-1185">Reference proteome</keyword>
<protein>
    <submittedName>
        <fullName evidence="2">ABC transporter substrate-binding protein</fullName>
    </submittedName>
</protein>
<sequence>MRFRVRLGTAGILAGVLVVAGCSSGEQKDPAGSAGGGTIRVGVDALPPGKGDPYKGIGSPEVYTHAAIYDALTLVDQHGKIQPMLATEWSQPAPTTWVFKLRDGVTFSNGEKFDAGAVVATFEYLVKDPEGSASVVAADVKTISGVKAVDPLTVEFTTAAPDAMVPARVGEVYIPAPAKFKELGMKGFANDPVGTGPFKVDSWNANLIKLSAVKNSWRAPKAAKMEIHALPDPAARFQALQSDQIDLAIQLSPDQSKQLDGSRTRADILAAAQVMSLAFITELGDSPLKKKEVREALNYAVDKESMAKNLLLGVGKPSGSGITDGAAGYNSAIKPYPYDPEKAKKLLADAGYPNGFSLKADVTVGSFPADAQIYQLMQQNLADVGVKVELRQVTFAEWLDHYLKNTWTSQAFGLSWNTLPRLDALRPMELFSCLKKPAFFCDPAVAEVLGRAAKEGDGESRNKLLAQAQQMQHDNPPALYLVQQIDITGVSSKLQGFQNINRTIPYDKMHVS</sequence>
<name>A0ABY5YZ53_9ACTN</name>
<dbReference type="CDD" id="cd00995">
    <property type="entry name" value="PBP2_NikA_DppA_OppA_like"/>
    <property type="match status" value="1"/>
</dbReference>
<accession>A0ABY5YZ53</accession>
<dbReference type="Gene3D" id="3.90.76.10">
    <property type="entry name" value="Dipeptide-binding Protein, Domain 1"/>
    <property type="match status" value="1"/>
</dbReference>